<dbReference type="RefSeq" id="WP_117444653.1">
    <property type="nucleotide sequence ID" value="NZ_JAJFEN010000043.1"/>
</dbReference>
<reference evidence="1 2" key="1">
    <citation type="submission" date="2018-08" db="EMBL/GenBank/DDBJ databases">
        <title>A genome reference for cultivated species of the human gut microbiota.</title>
        <authorList>
            <person name="Zou Y."/>
            <person name="Xue W."/>
            <person name="Luo G."/>
        </authorList>
    </citation>
    <scope>NUCLEOTIDE SEQUENCE [LARGE SCALE GENOMIC DNA]</scope>
    <source>
        <strain evidence="1 2">OF01-2LB</strain>
    </source>
</reference>
<evidence type="ECO:0000313" key="2">
    <source>
        <dbReference type="Proteomes" id="UP000260025"/>
    </source>
</evidence>
<proteinExistence type="predicted"/>
<organism evidence="1 2">
    <name type="scientific">Clostridium innocuum</name>
    <dbReference type="NCBI Taxonomy" id="1522"/>
    <lineage>
        <taxon>Bacteria</taxon>
        <taxon>Bacillati</taxon>
        <taxon>Bacillota</taxon>
        <taxon>Clostridia</taxon>
        <taxon>Eubacteriales</taxon>
        <taxon>Clostridiaceae</taxon>
        <taxon>Clostridium</taxon>
    </lineage>
</organism>
<dbReference type="EMBL" id="QVEV01000043">
    <property type="protein sequence ID" value="RGC10446.1"/>
    <property type="molecule type" value="Genomic_DNA"/>
</dbReference>
<comment type="caution">
    <text evidence="1">The sequence shown here is derived from an EMBL/GenBank/DDBJ whole genome shotgun (WGS) entry which is preliminary data.</text>
</comment>
<evidence type="ECO:0000313" key="1">
    <source>
        <dbReference type="EMBL" id="RGC10446.1"/>
    </source>
</evidence>
<dbReference type="Proteomes" id="UP000260025">
    <property type="component" value="Unassembled WGS sequence"/>
</dbReference>
<dbReference type="AlphaFoldDB" id="A0A3E2VIE2"/>
<name>A0A3E2VIE2_CLOIN</name>
<gene>
    <name evidence="1" type="ORF">DXA38_19585</name>
</gene>
<dbReference type="OrthoDB" id="2021901at2"/>
<sequence length="490" mass="57976">MEYLDKVKAQLKKMSLEEKDAWILTQAKLISNYKQNDFLLSLSGTKKIINMPTLDDIDILCTRIETGDIYLEYVTHYHEFDEDGRYMDDWVVWYNDPFSILPMMRRIFAGCHQLVVLEEYQTVYDLLSRIFELKFFIQEGEDSEDAPEEEFIELSDSKIKEELSYNLDKAAADWIISFMYLTTELSDKDRAEKLIKMLETSICKNLKPRILKDLGGTEKLFVSMQTASEIAIADLETKKTEILKSGNRGTKLFEIKEKLTRSNELLIDIRMRCLERKKIKQMKSFLEDSWNDVCEVVEWLKFEKYIDDQPEIDTVLEICKELVQSDEIQFDDRQLRKKVLTDIVEHDYYDYLGASDIMEELAEKLCTNDEEYLAYADILYINENKEKAALLYNQHGREDKYITYLENHLGREQKNYNALITYYNQHDQKDDAIRVAQLGLKNCKDDLTDIFIFLLLHTRENDATWFKKLFASAKRRKNVDMIKIDIAMQR</sequence>
<protein>
    <submittedName>
        <fullName evidence="1">Uncharacterized protein</fullName>
    </submittedName>
</protein>
<accession>A0A3E2VIE2</accession>